<reference evidence="2" key="1">
    <citation type="submission" date="2023-07" db="EMBL/GenBank/DDBJ databases">
        <title>Genomic Encyclopedia of Type Strains, Phase IV (KMG-IV): sequencing the most valuable type-strain genomes for metagenomic binning, comparative biology and taxonomic classification.</title>
        <authorList>
            <person name="Goeker M."/>
        </authorList>
    </citation>
    <scope>NUCLEOTIDE SEQUENCE</scope>
    <source>
        <strain evidence="2">DSM 19569</strain>
    </source>
</reference>
<protein>
    <submittedName>
        <fullName evidence="2">Uncharacterized protein</fullName>
    </submittedName>
</protein>
<evidence type="ECO:0000256" key="1">
    <source>
        <dbReference type="SAM" id="MobiDB-lite"/>
    </source>
</evidence>
<dbReference type="EMBL" id="JAUSWL010000012">
    <property type="protein sequence ID" value="MDQ0546121.1"/>
    <property type="molecule type" value="Genomic_DNA"/>
</dbReference>
<dbReference type="RefSeq" id="WP_039903853.1">
    <property type="nucleotide sequence ID" value="NZ_CP033231.1"/>
</dbReference>
<dbReference type="GeneID" id="90830981"/>
<evidence type="ECO:0000313" key="2">
    <source>
        <dbReference type="EMBL" id="MDQ0546121.1"/>
    </source>
</evidence>
<feature type="region of interest" description="Disordered" evidence="1">
    <location>
        <begin position="1"/>
        <end position="22"/>
    </location>
</feature>
<sequence length="64" mass="7172">MSRQSKLRNRARRESGRMPATPEFIRFGERFNQSIDDQDASFEEATAASLGCFKGEDRAACAIS</sequence>
<name>A0AAJ1TS30_9HYPH</name>
<proteinExistence type="predicted"/>
<dbReference type="Proteomes" id="UP001223420">
    <property type="component" value="Unassembled WGS sequence"/>
</dbReference>
<comment type="caution">
    <text evidence="2">The sequence shown here is derived from an EMBL/GenBank/DDBJ whole genome shotgun (WGS) entry which is preliminary data.</text>
</comment>
<accession>A0AAJ1TS30</accession>
<evidence type="ECO:0000313" key="3">
    <source>
        <dbReference type="Proteomes" id="UP001223420"/>
    </source>
</evidence>
<feature type="compositionally biased region" description="Basic residues" evidence="1">
    <location>
        <begin position="1"/>
        <end position="11"/>
    </location>
</feature>
<dbReference type="AlphaFoldDB" id="A0AAJ1TS30"/>
<gene>
    <name evidence="2" type="ORF">QO001_005070</name>
</gene>
<organism evidence="2 3">
    <name type="scientific">Methylobacterium brachiatum</name>
    <dbReference type="NCBI Taxonomy" id="269660"/>
    <lineage>
        <taxon>Bacteria</taxon>
        <taxon>Pseudomonadati</taxon>
        <taxon>Pseudomonadota</taxon>
        <taxon>Alphaproteobacteria</taxon>
        <taxon>Hyphomicrobiales</taxon>
        <taxon>Methylobacteriaceae</taxon>
        <taxon>Methylobacterium</taxon>
    </lineage>
</organism>